<name>A0A6M7X2R0_RHILI</name>
<organism evidence="4 5">
    <name type="scientific">Mesorhizobium loti R88b</name>
    <dbReference type="NCBI Taxonomy" id="935548"/>
    <lineage>
        <taxon>Bacteria</taxon>
        <taxon>Pseudomonadati</taxon>
        <taxon>Pseudomonadota</taxon>
        <taxon>Alphaproteobacteria</taxon>
        <taxon>Hyphomicrobiales</taxon>
        <taxon>Phyllobacteriaceae</taxon>
        <taxon>Mesorhizobium</taxon>
    </lineage>
</organism>
<protein>
    <submittedName>
        <fullName evidence="4">MmgE/PrpD family protein</fullName>
    </submittedName>
</protein>
<dbReference type="InterPro" id="IPR042183">
    <property type="entry name" value="MmgE/PrpD_sf_1"/>
</dbReference>
<evidence type="ECO:0000259" key="2">
    <source>
        <dbReference type="Pfam" id="PF03972"/>
    </source>
</evidence>
<dbReference type="AlphaFoldDB" id="A0A6M7X2R0"/>
<dbReference type="InterPro" id="IPR045337">
    <property type="entry name" value="MmgE_PrpD_C"/>
</dbReference>
<dbReference type="InterPro" id="IPR005656">
    <property type="entry name" value="MmgE_PrpD"/>
</dbReference>
<dbReference type="Pfam" id="PF19305">
    <property type="entry name" value="MmgE_PrpD_C"/>
    <property type="match status" value="1"/>
</dbReference>
<dbReference type="Pfam" id="PF03972">
    <property type="entry name" value="MmgE_PrpD_N"/>
    <property type="match status" value="1"/>
</dbReference>
<evidence type="ECO:0000259" key="3">
    <source>
        <dbReference type="Pfam" id="PF19305"/>
    </source>
</evidence>
<dbReference type="GO" id="GO:0016829">
    <property type="term" value="F:lyase activity"/>
    <property type="evidence" value="ECO:0007669"/>
    <property type="project" value="InterPro"/>
</dbReference>
<feature type="domain" description="MmgE/PrpD C-terminal" evidence="3">
    <location>
        <begin position="259"/>
        <end position="413"/>
    </location>
</feature>
<evidence type="ECO:0000256" key="1">
    <source>
        <dbReference type="ARBA" id="ARBA00006174"/>
    </source>
</evidence>
<dbReference type="InterPro" id="IPR045336">
    <property type="entry name" value="MmgE_PrpD_N"/>
</dbReference>
<dbReference type="InterPro" id="IPR042188">
    <property type="entry name" value="MmgE/PrpD_sf_2"/>
</dbReference>
<evidence type="ECO:0000313" key="4">
    <source>
        <dbReference type="EMBL" id="QKD06744.1"/>
    </source>
</evidence>
<dbReference type="Proteomes" id="UP000503017">
    <property type="component" value="Chromosome"/>
</dbReference>
<accession>A0A6M7X2R0</accession>
<sequence>MQPLLKLADFVATFPPKSLPVPTTQTISTLMLDLIGAAGAGLHSPLARAARASALNAYGEGSVRIWLTNRTSSVVGAAMANSAAASALDIDDGHRGAAGHAGAGVIPAALAVAEAVGGSSSEVSEAIALGYEIALRVASSRPAESVDTYASGRWVNYGAAAAAARLLKLTANETAHALGIAGGEGPIVFTAPSPKFEGSTIKEGIPPAVVAGITAAYRAREGATGPLDLFNDEVRFDRNVLLGGLGSSWEAQNCYLKPYACCRYMHAAVDAIISMRRRGTEIKTLRINTFPQAMRLANERAPTNLEGAQYSFYFNCALASLYGAEELQPVALERLTDERVLEIANLIELVPSPEFATAFPFGTPARVFLDQGDGVQEMLVLHPLGDVANPMSREQVIHKFMNITENLGREWQEDLVAAALNFEEGGLSYLVSSLAAPRQHAYPTARGSRGDPSDLLMLERTAGYRT</sequence>
<dbReference type="Gene3D" id="1.10.4100.10">
    <property type="entry name" value="2-methylcitrate dehydratase PrpD"/>
    <property type="match status" value="1"/>
</dbReference>
<dbReference type="PANTHER" id="PTHR16943">
    <property type="entry name" value="2-METHYLCITRATE DEHYDRATASE-RELATED"/>
    <property type="match status" value="1"/>
</dbReference>
<dbReference type="GeneID" id="66686302"/>
<evidence type="ECO:0000313" key="5">
    <source>
        <dbReference type="Proteomes" id="UP000503017"/>
    </source>
</evidence>
<dbReference type="PANTHER" id="PTHR16943:SF8">
    <property type="entry name" value="2-METHYLCITRATE DEHYDRATASE"/>
    <property type="match status" value="1"/>
</dbReference>
<comment type="similarity">
    <text evidence="1">Belongs to the PrpD family.</text>
</comment>
<proteinExistence type="inferred from homology"/>
<dbReference type="InterPro" id="IPR036148">
    <property type="entry name" value="MmgE/PrpD_sf"/>
</dbReference>
<dbReference type="RefSeq" id="WP_080680520.1">
    <property type="nucleotide sequence ID" value="NZ_CP033367.1"/>
</dbReference>
<dbReference type="SUPFAM" id="SSF103378">
    <property type="entry name" value="2-methylcitrate dehydratase PrpD"/>
    <property type="match status" value="1"/>
</dbReference>
<dbReference type="EMBL" id="CP033367">
    <property type="protein sequence ID" value="QKD06744.1"/>
    <property type="molecule type" value="Genomic_DNA"/>
</dbReference>
<reference evidence="4 5" key="1">
    <citation type="submission" date="2018-10" db="EMBL/GenBank/DDBJ databases">
        <authorList>
            <person name="Perry B.J."/>
            <person name="Sullivan J.T."/>
            <person name="Murphy R.J.T."/>
            <person name="Ramsay J.P."/>
            <person name="Ronson C.W."/>
        </authorList>
    </citation>
    <scope>NUCLEOTIDE SEQUENCE [LARGE SCALE GENOMIC DNA]</scope>
    <source>
        <strain evidence="4 5">R88b</strain>
    </source>
</reference>
<feature type="domain" description="MmgE/PrpD N-terminal" evidence="2">
    <location>
        <begin position="6"/>
        <end position="238"/>
    </location>
</feature>
<dbReference type="Gene3D" id="3.30.1330.120">
    <property type="entry name" value="2-methylcitrate dehydratase PrpD"/>
    <property type="match status" value="1"/>
</dbReference>
<gene>
    <name evidence="4" type="ORF">EB235_33585</name>
</gene>